<proteinExistence type="predicted"/>
<evidence type="ECO:0000256" key="2">
    <source>
        <dbReference type="ARBA" id="ARBA00022801"/>
    </source>
</evidence>
<dbReference type="Pfam" id="PF00884">
    <property type="entry name" value="Sulfatase"/>
    <property type="match status" value="1"/>
</dbReference>
<evidence type="ECO:0000313" key="4">
    <source>
        <dbReference type="EMBL" id="GAA4446672.1"/>
    </source>
</evidence>
<protein>
    <recommendedName>
        <fullName evidence="3">Sulfatase N-terminal domain-containing protein</fullName>
    </recommendedName>
</protein>
<evidence type="ECO:0000256" key="1">
    <source>
        <dbReference type="ARBA" id="ARBA00022723"/>
    </source>
</evidence>
<dbReference type="PANTHER" id="PTHR45953">
    <property type="entry name" value="IDURONATE 2-SULFATASE"/>
    <property type="match status" value="1"/>
</dbReference>
<gene>
    <name evidence="4" type="ORF">GCM10023156_07880</name>
</gene>
<name>A0ABP8MD30_9BACT</name>
<dbReference type="PANTHER" id="PTHR45953:SF1">
    <property type="entry name" value="IDURONATE 2-SULFATASE"/>
    <property type="match status" value="1"/>
</dbReference>
<dbReference type="Proteomes" id="UP001500840">
    <property type="component" value="Unassembled WGS sequence"/>
</dbReference>
<dbReference type="SUPFAM" id="SSF75005">
    <property type="entry name" value="Arabinanase/levansucrase/invertase"/>
    <property type="match status" value="1"/>
</dbReference>
<accession>A0ABP8MD30</accession>
<dbReference type="EMBL" id="BAABGA010000010">
    <property type="protein sequence ID" value="GAA4446672.1"/>
    <property type="molecule type" value="Genomic_DNA"/>
</dbReference>
<organism evidence="4 5">
    <name type="scientific">Novipirellula rosea</name>
    <dbReference type="NCBI Taxonomy" id="1031540"/>
    <lineage>
        <taxon>Bacteria</taxon>
        <taxon>Pseudomonadati</taxon>
        <taxon>Planctomycetota</taxon>
        <taxon>Planctomycetia</taxon>
        <taxon>Pirellulales</taxon>
        <taxon>Pirellulaceae</taxon>
        <taxon>Novipirellula</taxon>
    </lineage>
</organism>
<feature type="domain" description="Sulfatase N-terminal" evidence="3">
    <location>
        <begin position="18"/>
        <end position="441"/>
    </location>
</feature>
<sequence length="949" mass="106792">MFICANPWLTNPLHAEQPNILWVITDDHRADSISAYNRATIGQDNSRLGYVSSPKADELAKQGVLFTRAYCNSPGCAPSRTSMIFGMYPHHCAQYGFESGHQSADFCKPMFPQLMADAGYRTALFGKSGFASFDWDEKKLKKTTPYQVSIDQKELYKHEAVDWFHRKTWDKGKASGDEAFWAMPDGSIYIQTPKEGPRSEEDQAKRNRIDKELDLLYRVGMEDNSPVGGVSPQPTMTTQDGHIASSFIDFVQNTGKPYKTPWGRKIEGAPTDGPLFANVGFHFPHTPVLPSKEFRDKFAGKTYNVPDFSKDELEKLPPQLVNWFKKSDFDVFTPEAKQQAIRDYYAFCAMGDHLVGKAVEEFKAYSETQNREYVILYVIGDHGWHLGEQGGENKFAPYDTSNHCAVIAVSSDGKRYPAGTVCHDPIEFVDFAPTFLNLAGADLAEERFAHFDGRPIDETFSGEFKREYVLGEMNHSIGPRAYLRSDDFAFSMRTREKNGMFGSKWGHAPGENVKWALEAPREDVELALFDLRVDPREQNNVAGDKDYVELADWFRKKLGRIVLGDGRVEVDWTKENSYAASDFAAGAHDGKLEIPASIIPHVQANSSESASDLKISFGPVAKPSIFGSEAWSHWGGSVVKGEDGRYHMLYSRWPKKLGWAWVTDSEIAYATAPTAFGPFEHQGVALPRRGKEHWDGWCTHNPTVHKFDGKYYLYHMGNTGDGEIVGYPGKPLLNWQHRNNQRIGVAVADDPSGPWTRLDSPVLDVSDDDTAADALMTSNPSVCQRPDGKILMVYKAVGKKFPMPNGGPVVHMVAIGDSPTGPFKKVRDPVFTFEGERFPAEDPYIWYQEGKYRAIVKRIKHEGKKRVFSLVHYDSMDGIDWQPARYHEISDRTITWEDGTTEQLDHLERPQVVVEEGKPIALVCAADRIDENNVRHSFNIQIPLVVESL</sequence>
<keyword evidence="1" id="KW-0479">Metal-binding</keyword>
<dbReference type="SUPFAM" id="SSF53649">
    <property type="entry name" value="Alkaline phosphatase-like"/>
    <property type="match status" value="1"/>
</dbReference>
<dbReference type="Gene3D" id="2.115.10.20">
    <property type="entry name" value="Glycosyl hydrolase domain, family 43"/>
    <property type="match status" value="1"/>
</dbReference>
<dbReference type="CDD" id="cd16153">
    <property type="entry name" value="sulfatase_like"/>
    <property type="match status" value="1"/>
</dbReference>
<reference evidence="5" key="1">
    <citation type="journal article" date="2019" name="Int. J. Syst. Evol. Microbiol.">
        <title>The Global Catalogue of Microorganisms (GCM) 10K type strain sequencing project: providing services to taxonomists for standard genome sequencing and annotation.</title>
        <authorList>
            <consortium name="The Broad Institute Genomics Platform"/>
            <consortium name="The Broad Institute Genome Sequencing Center for Infectious Disease"/>
            <person name="Wu L."/>
            <person name="Ma J."/>
        </authorList>
    </citation>
    <scope>NUCLEOTIDE SEQUENCE [LARGE SCALE GENOMIC DNA]</scope>
    <source>
        <strain evidence="5">JCM 17759</strain>
    </source>
</reference>
<dbReference type="InterPro" id="IPR000917">
    <property type="entry name" value="Sulfatase_N"/>
</dbReference>
<dbReference type="CDD" id="cd08994">
    <property type="entry name" value="GH43_62_32_68_117_130-like"/>
    <property type="match status" value="1"/>
</dbReference>
<dbReference type="InterPro" id="IPR017850">
    <property type="entry name" value="Alkaline_phosphatase_core_sf"/>
</dbReference>
<dbReference type="Gene3D" id="3.40.720.10">
    <property type="entry name" value="Alkaline Phosphatase, subunit A"/>
    <property type="match status" value="1"/>
</dbReference>
<dbReference type="InterPro" id="IPR023296">
    <property type="entry name" value="Glyco_hydro_beta-prop_sf"/>
</dbReference>
<keyword evidence="2" id="KW-0378">Hydrolase</keyword>
<evidence type="ECO:0000259" key="3">
    <source>
        <dbReference type="Pfam" id="PF00884"/>
    </source>
</evidence>
<comment type="caution">
    <text evidence="4">The sequence shown here is derived from an EMBL/GenBank/DDBJ whole genome shotgun (WGS) entry which is preliminary data.</text>
</comment>
<keyword evidence="5" id="KW-1185">Reference proteome</keyword>
<dbReference type="RefSeq" id="WP_345319601.1">
    <property type="nucleotide sequence ID" value="NZ_BAABGA010000010.1"/>
</dbReference>
<evidence type="ECO:0000313" key="5">
    <source>
        <dbReference type="Proteomes" id="UP001500840"/>
    </source>
</evidence>